<accession>A0AAW8FUP7</accession>
<sequence>MSAESYRTAWTDRVVLIPEDEQRRTHWMYHHLTLTWSEHSDPVALEKKLISQLHPTPNVERPDHGASRDRVKQAPAFYYASAGPRPDKQSA</sequence>
<evidence type="ECO:0000313" key="1">
    <source>
        <dbReference type="EMBL" id="MDQ0913569.1"/>
    </source>
</evidence>
<name>A0AAW8FUP7_9ACTN</name>
<comment type="caution">
    <text evidence="1">The sequence shown here is derived from an EMBL/GenBank/DDBJ whole genome shotgun (WGS) entry which is preliminary data.</text>
</comment>
<reference evidence="1" key="1">
    <citation type="submission" date="2023-07" db="EMBL/GenBank/DDBJ databases">
        <title>Comparative genomics of wheat-associated soil bacteria to identify genetic determinants of phenazine resistance.</title>
        <authorList>
            <person name="Mouncey N."/>
        </authorList>
    </citation>
    <scope>NUCLEOTIDE SEQUENCE</scope>
    <source>
        <strain evidence="1">V4I22</strain>
    </source>
</reference>
<organism evidence="1 2">
    <name type="scientific">Streptomyces canus</name>
    <dbReference type="NCBI Taxonomy" id="58343"/>
    <lineage>
        <taxon>Bacteria</taxon>
        <taxon>Bacillati</taxon>
        <taxon>Actinomycetota</taxon>
        <taxon>Actinomycetes</taxon>
        <taxon>Kitasatosporales</taxon>
        <taxon>Streptomycetaceae</taxon>
        <taxon>Streptomyces</taxon>
        <taxon>Streptomyces aurantiacus group</taxon>
    </lineage>
</organism>
<dbReference type="AlphaFoldDB" id="A0AAW8FUP7"/>
<gene>
    <name evidence="1" type="ORF">QFZ22_009641</name>
</gene>
<dbReference type="Proteomes" id="UP001234216">
    <property type="component" value="Unassembled WGS sequence"/>
</dbReference>
<proteinExistence type="predicted"/>
<evidence type="ECO:0000313" key="2">
    <source>
        <dbReference type="Proteomes" id="UP001234216"/>
    </source>
</evidence>
<dbReference type="EMBL" id="JAUSZV010000006">
    <property type="protein sequence ID" value="MDQ0913569.1"/>
    <property type="molecule type" value="Genomic_DNA"/>
</dbReference>
<protein>
    <submittedName>
        <fullName evidence="1">Isochorismate synthase EntC</fullName>
    </submittedName>
</protein>